<dbReference type="PROSITE" id="PS50835">
    <property type="entry name" value="IG_LIKE"/>
    <property type="match status" value="1"/>
</dbReference>
<dbReference type="GeneTree" id="ENSGT00940000154179"/>
<dbReference type="InterPro" id="IPR013783">
    <property type="entry name" value="Ig-like_fold"/>
</dbReference>
<reference evidence="3" key="1">
    <citation type="submission" date="2025-08" db="UniProtKB">
        <authorList>
            <consortium name="Ensembl"/>
        </authorList>
    </citation>
    <scope>IDENTIFICATION</scope>
</reference>
<feature type="signal peptide" evidence="1">
    <location>
        <begin position="1"/>
        <end position="19"/>
    </location>
</feature>
<dbReference type="AlphaFoldDB" id="A0A8C0HF44"/>
<accession>A0A8C0HF44</accession>
<dbReference type="SUPFAM" id="SSF48726">
    <property type="entry name" value="Immunoglobulin"/>
    <property type="match status" value="1"/>
</dbReference>
<protein>
    <recommendedName>
        <fullName evidence="2">Ig-like domain-containing protein</fullName>
    </recommendedName>
</protein>
<dbReference type="OMA" id="YCITAKS"/>
<dbReference type="SMART" id="SM00406">
    <property type="entry name" value="IGv"/>
    <property type="match status" value="1"/>
</dbReference>
<organism evidence="3 4">
    <name type="scientific">Chelonoidis abingdonii</name>
    <name type="common">Abingdon island giant tortoise</name>
    <name type="synonym">Testudo abingdonii</name>
    <dbReference type="NCBI Taxonomy" id="106734"/>
    <lineage>
        <taxon>Eukaryota</taxon>
        <taxon>Metazoa</taxon>
        <taxon>Chordata</taxon>
        <taxon>Craniata</taxon>
        <taxon>Vertebrata</taxon>
        <taxon>Euteleostomi</taxon>
        <taxon>Archelosauria</taxon>
        <taxon>Testudinata</taxon>
        <taxon>Testudines</taxon>
        <taxon>Cryptodira</taxon>
        <taxon>Durocryptodira</taxon>
        <taxon>Testudinoidea</taxon>
        <taxon>Testudinidae</taxon>
        <taxon>Chelonoidis</taxon>
    </lineage>
</organism>
<evidence type="ECO:0000259" key="2">
    <source>
        <dbReference type="PROSITE" id="PS50835"/>
    </source>
</evidence>
<dbReference type="InterPro" id="IPR036179">
    <property type="entry name" value="Ig-like_dom_sf"/>
</dbReference>
<dbReference type="Proteomes" id="UP000694404">
    <property type="component" value="Unplaced"/>
</dbReference>
<dbReference type="Gene3D" id="2.60.40.10">
    <property type="entry name" value="Immunoglobulins"/>
    <property type="match status" value="1"/>
</dbReference>
<keyword evidence="4" id="KW-1185">Reference proteome</keyword>
<dbReference type="Pfam" id="PF07686">
    <property type="entry name" value="V-set"/>
    <property type="match status" value="1"/>
</dbReference>
<name>A0A8C0HF44_CHEAB</name>
<evidence type="ECO:0000313" key="3">
    <source>
        <dbReference type="Ensembl" id="ENSCABP00000022424.1"/>
    </source>
</evidence>
<dbReference type="InterPro" id="IPR007110">
    <property type="entry name" value="Ig-like_dom"/>
</dbReference>
<dbReference type="InterPro" id="IPR003599">
    <property type="entry name" value="Ig_sub"/>
</dbReference>
<feature type="domain" description="Ig-like" evidence="2">
    <location>
        <begin position="21"/>
        <end position="121"/>
    </location>
</feature>
<keyword evidence="1" id="KW-0732">Signal</keyword>
<feature type="chain" id="PRO_5034026174" description="Ig-like domain-containing protein" evidence="1">
    <location>
        <begin position="20"/>
        <end position="121"/>
    </location>
</feature>
<dbReference type="SMART" id="SM00409">
    <property type="entry name" value="IG"/>
    <property type="match status" value="1"/>
</dbReference>
<dbReference type="InterPro" id="IPR050150">
    <property type="entry name" value="IgV_Light_Chain"/>
</dbReference>
<dbReference type="InterPro" id="IPR013106">
    <property type="entry name" value="Ig_V-set"/>
</dbReference>
<sequence length="121" mass="12826">MAWTPLLLTLITYCSGISSQPVVTQEPSMSVTPGGTVALSCSLSTEAITSSRYPSWFQQKPGSAPRLLIYNTNTRSSGIPARFSGSISGNNAALTVTGVQAEDEADYYCITAKSHLFLAKS</sequence>
<evidence type="ECO:0000313" key="4">
    <source>
        <dbReference type="Proteomes" id="UP000694404"/>
    </source>
</evidence>
<reference evidence="3" key="2">
    <citation type="submission" date="2025-09" db="UniProtKB">
        <authorList>
            <consortium name="Ensembl"/>
        </authorList>
    </citation>
    <scope>IDENTIFICATION</scope>
</reference>
<dbReference type="PANTHER" id="PTHR23267">
    <property type="entry name" value="IMMUNOGLOBULIN LIGHT CHAIN"/>
    <property type="match status" value="1"/>
</dbReference>
<dbReference type="Ensembl" id="ENSCABT00000024564.1">
    <property type="protein sequence ID" value="ENSCABP00000022424.1"/>
    <property type="gene ID" value="ENSCABG00000016505.1"/>
</dbReference>
<evidence type="ECO:0000256" key="1">
    <source>
        <dbReference type="SAM" id="SignalP"/>
    </source>
</evidence>
<proteinExistence type="predicted"/>